<comment type="caution">
    <text evidence="3">The sequence shown here is derived from an EMBL/GenBank/DDBJ whole genome shotgun (WGS) entry which is preliminary data.</text>
</comment>
<feature type="region of interest" description="Disordered" evidence="2">
    <location>
        <begin position="492"/>
        <end position="568"/>
    </location>
</feature>
<protein>
    <submittedName>
        <fullName evidence="3">Uncharacterized protein</fullName>
    </submittedName>
</protein>
<evidence type="ECO:0000256" key="1">
    <source>
        <dbReference type="SAM" id="Coils"/>
    </source>
</evidence>
<sequence length="568" mass="61415">MAARDPYSDPYSDDFMDVDTGNDGGDGGDDEEFGETTMADLASSTPTRRARVSFLTPPTTSPAAAKPMTPSSQQTTHHATHQATPCSDMSVQAALPDPEKQRLEDELASLQLEICKLTTTLESCSALESRLSAKLATAQGHSSDSSPDIEARLGTVLQTLSDRTAALMDLNTSLKSLGFPGSDASEVITSLSTALRNARLELEYMTPGEIDLPLTTAGGAVLNMILDRLRTLSKKHREAEDSIDEYHSIELSLRQQLSARVEAMDGMSKELGRMEGEVREKDERIAELEVGLERLKGAVHKYTRDISELESLVQRMEAELEAAAAARRLDQAIQEQLAEQHAAELSQKASAISDLDAKLSAAVARTESLQGELATMQAAHAKALDDLRSENKTELANVVKSHGQALASRDARVVELRVEIDRVNASLRAAHETVRQLRVENGQLKELNDELASENGGLETTLEVDRQKATEVIISMKTELERVLHMGEGFLSTPKKAKMTPGASKRDSGFGVGADEEVTSLSSPPTSTDPNSGPLLGGDLARKPTGKKRRRYDSGLGFPDEDEINVDA</sequence>
<feature type="compositionally biased region" description="Acidic residues" evidence="2">
    <location>
        <begin position="559"/>
        <end position="568"/>
    </location>
</feature>
<keyword evidence="4" id="KW-1185">Reference proteome</keyword>
<accession>A0AAN6N5J9</accession>
<keyword evidence="1" id="KW-0175">Coiled coil</keyword>
<feature type="coiled-coil region" evidence="1">
    <location>
        <begin position="278"/>
        <end position="335"/>
    </location>
</feature>
<evidence type="ECO:0000256" key="2">
    <source>
        <dbReference type="SAM" id="MobiDB-lite"/>
    </source>
</evidence>
<dbReference type="Proteomes" id="UP001303473">
    <property type="component" value="Unassembled WGS sequence"/>
</dbReference>
<gene>
    <name evidence="3" type="ORF">QBC46DRAFT_388493</name>
</gene>
<feature type="coiled-coil region" evidence="1">
    <location>
        <begin position="420"/>
        <end position="454"/>
    </location>
</feature>
<organism evidence="3 4">
    <name type="scientific">Diplogelasinospora grovesii</name>
    <dbReference type="NCBI Taxonomy" id="303347"/>
    <lineage>
        <taxon>Eukaryota</taxon>
        <taxon>Fungi</taxon>
        <taxon>Dikarya</taxon>
        <taxon>Ascomycota</taxon>
        <taxon>Pezizomycotina</taxon>
        <taxon>Sordariomycetes</taxon>
        <taxon>Sordariomycetidae</taxon>
        <taxon>Sordariales</taxon>
        <taxon>Diplogelasinosporaceae</taxon>
        <taxon>Diplogelasinospora</taxon>
    </lineage>
</organism>
<proteinExistence type="predicted"/>
<dbReference type="AlphaFoldDB" id="A0AAN6N5J9"/>
<feature type="compositionally biased region" description="Low complexity" evidence="2">
    <location>
        <begin position="519"/>
        <end position="532"/>
    </location>
</feature>
<feature type="compositionally biased region" description="Low complexity" evidence="2">
    <location>
        <begin position="56"/>
        <end position="85"/>
    </location>
</feature>
<evidence type="ECO:0000313" key="4">
    <source>
        <dbReference type="Proteomes" id="UP001303473"/>
    </source>
</evidence>
<feature type="region of interest" description="Disordered" evidence="2">
    <location>
        <begin position="1"/>
        <end position="85"/>
    </location>
</feature>
<dbReference type="EMBL" id="MU853815">
    <property type="protein sequence ID" value="KAK3939225.1"/>
    <property type="molecule type" value="Genomic_DNA"/>
</dbReference>
<name>A0AAN6N5J9_9PEZI</name>
<evidence type="ECO:0000313" key="3">
    <source>
        <dbReference type="EMBL" id="KAK3939225.1"/>
    </source>
</evidence>
<reference evidence="4" key="1">
    <citation type="journal article" date="2023" name="Mol. Phylogenet. Evol.">
        <title>Genome-scale phylogeny and comparative genomics of the fungal order Sordariales.</title>
        <authorList>
            <person name="Hensen N."/>
            <person name="Bonometti L."/>
            <person name="Westerberg I."/>
            <person name="Brannstrom I.O."/>
            <person name="Guillou S."/>
            <person name="Cros-Aarteil S."/>
            <person name="Calhoun S."/>
            <person name="Haridas S."/>
            <person name="Kuo A."/>
            <person name="Mondo S."/>
            <person name="Pangilinan J."/>
            <person name="Riley R."/>
            <person name="LaButti K."/>
            <person name="Andreopoulos B."/>
            <person name="Lipzen A."/>
            <person name="Chen C."/>
            <person name="Yan M."/>
            <person name="Daum C."/>
            <person name="Ng V."/>
            <person name="Clum A."/>
            <person name="Steindorff A."/>
            <person name="Ohm R.A."/>
            <person name="Martin F."/>
            <person name="Silar P."/>
            <person name="Natvig D.O."/>
            <person name="Lalanne C."/>
            <person name="Gautier V."/>
            <person name="Ament-Velasquez S.L."/>
            <person name="Kruys A."/>
            <person name="Hutchinson M.I."/>
            <person name="Powell A.J."/>
            <person name="Barry K."/>
            <person name="Miller A.N."/>
            <person name="Grigoriev I.V."/>
            <person name="Debuchy R."/>
            <person name="Gladieux P."/>
            <person name="Hiltunen Thoren M."/>
            <person name="Johannesson H."/>
        </authorList>
    </citation>
    <scope>NUCLEOTIDE SEQUENCE [LARGE SCALE GENOMIC DNA]</scope>
    <source>
        <strain evidence="4">CBS 340.73</strain>
    </source>
</reference>